<feature type="compositionally biased region" description="Basic residues" evidence="1">
    <location>
        <begin position="759"/>
        <end position="768"/>
    </location>
</feature>
<dbReference type="AlphaFoldDB" id="A0A835ZII8"/>
<feature type="domain" description="Cyclic nucleotide-binding" evidence="2">
    <location>
        <begin position="61"/>
        <end position="169"/>
    </location>
</feature>
<dbReference type="InterPro" id="IPR014710">
    <property type="entry name" value="RmlC-like_jellyroll"/>
</dbReference>
<dbReference type="Pfam" id="PF00027">
    <property type="entry name" value="cNMP_binding"/>
    <property type="match status" value="1"/>
</dbReference>
<proteinExistence type="predicted"/>
<dbReference type="PROSITE" id="PS50042">
    <property type="entry name" value="CNMP_BINDING_3"/>
    <property type="match status" value="1"/>
</dbReference>
<feature type="region of interest" description="Disordered" evidence="1">
    <location>
        <begin position="731"/>
        <end position="784"/>
    </location>
</feature>
<sequence length="784" mass="86422">MTLRHRALYYKIGAITSVTPAACIAATQSEAAEAAVVQHVSHVCLIVAVFEVLEALQGTLIFKNATPEEKVLLAHRLRRMAVEDDAYLIREGEDCEPAIFMIAAGRATISVTRELPDGGVQEVDVKDVRYPDYFGEGRCLTNEKAFASVRAKDGLVVYLLLRADMDELVSRRTRALMVRDLKIRRFQMEHVDDLFDVLRADARGMAFLCRFAAEQHMDGDLRFYNEIVGHAERALLSPATHQLRSALSRNTDAFKKLSSDMERRKHMRRIFSTYLHDEPARPALVYTTVQQRTRLLQTMDKAEARLDRDEFLMQADSPISSAADTPQQRSVAPSPAHQHPPARALTACWQQPERSCARSTAVTCRSSSRLPSNAPSTHPDHLVLHATADALLNSHATNASQPACTHMLRRAAVNFCPQSFVHVAAPHVQYSSLAGIKALNTAGTHTTLPHSPQSTLPACPCPQTPPRSLTPKSAPVTPPLTPLLRAAADILEAASDVSSAASVRVSPLHLYPDAAALALAPAPSLCSLFDEVLEQSAIPTIRQGIVPKFIQSRHFDRPFTMSVATAAYRPMRLQQISVAVNSINATNSPAHFKCDSPFRHVTYVTAQPHASLPPTWRPDRFLGAKFPRLESCSRHLSFDLHTAADYENDEVLMTVVRYRRPSLLVRLFGKAIGTAEVLRQRADVIAPRTAVIGVYLPTRHAFTSRVINQGKKPLYELSKLKEVQVYPAAGPRRPLSKCLSEEPESDEGPVRDPLDPPHKSHSPAHRRGTAGGRLEGSADSCSIM</sequence>
<feature type="compositionally biased region" description="Basic and acidic residues" evidence="1">
    <location>
        <begin position="748"/>
        <end position="758"/>
    </location>
</feature>
<gene>
    <name evidence="3" type="ORF">JKP88DRAFT_252744</name>
</gene>
<dbReference type="CDD" id="cd00038">
    <property type="entry name" value="CAP_ED"/>
    <property type="match status" value="1"/>
</dbReference>
<reference evidence="3" key="1">
    <citation type="submission" date="2021-02" db="EMBL/GenBank/DDBJ databases">
        <title>First Annotated Genome of the Yellow-green Alga Tribonema minus.</title>
        <authorList>
            <person name="Mahan K.M."/>
        </authorList>
    </citation>
    <scope>NUCLEOTIDE SEQUENCE</scope>
    <source>
        <strain evidence="3">UTEX B ZZ1240</strain>
    </source>
</reference>
<comment type="caution">
    <text evidence="3">The sequence shown here is derived from an EMBL/GenBank/DDBJ whole genome shotgun (WGS) entry which is preliminary data.</text>
</comment>
<protein>
    <recommendedName>
        <fullName evidence="2">Cyclic nucleotide-binding domain-containing protein</fullName>
    </recommendedName>
</protein>
<feature type="compositionally biased region" description="Polar residues" evidence="1">
    <location>
        <begin position="319"/>
        <end position="331"/>
    </location>
</feature>
<evidence type="ECO:0000313" key="4">
    <source>
        <dbReference type="Proteomes" id="UP000664859"/>
    </source>
</evidence>
<evidence type="ECO:0000256" key="1">
    <source>
        <dbReference type="SAM" id="MobiDB-lite"/>
    </source>
</evidence>
<evidence type="ECO:0000259" key="2">
    <source>
        <dbReference type="PROSITE" id="PS50042"/>
    </source>
</evidence>
<keyword evidence="4" id="KW-1185">Reference proteome</keyword>
<dbReference type="Proteomes" id="UP000664859">
    <property type="component" value="Unassembled WGS sequence"/>
</dbReference>
<dbReference type="SUPFAM" id="SSF51206">
    <property type="entry name" value="cAMP-binding domain-like"/>
    <property type="match status" value="1"/>
</dbReference>
<feature type="region of interest" description="Disordered" evidence="1">
    <location>
        <begin position="445"/>
        <end position="475"/>
    </location>
</feature>
<dbReference type="OrthoDB" id="10374087at2759"/>
<accession>A0A835ZII8</accession>
<dbReference type="InterPro" id="IPR000595">
    <property type="entry name" value="cNMP-bd_dom"/>
</dbReference>
<name>A0A835ZII8_9STRA</name>
<organism evidence="3 4">
    <name type="scientific">Tribonema minus</name>
    <dbReference type="NCBI Taxonomy" id="303371"/>
    <lineage>
        <taxon>Eukaryota</taxon>
        <taxon>Sar</taxon>
        <taxon>Stramenopiles</taxon>
        <taxon>Ochrophyta</taxon>
        <taxon>PX clade</taxon>
        <taxon>Xanthophyceae</taxon>
        <taxon>Tribonematales</taxon>
        <taxon>Tribonemataceae</taxon>
        <taxon>Tribonema</taxon>
    </lineage>
</organism>
<feature type="compositionally biased region" description="Polar residues" evidence="1">
    <location>
        <begin position="445"/>
        <end position="456"/>
    </location>
</feature>
<evidence type="ECO:0000313" key="3">
    <source>
        <dbReference type="EMBL" id="KAG5189588.1"/>
    </source>
</evidence>
<dbReference type="Gene3D" id="2.60.120.10">
    <property type="entry name" value="Jelly Rolls"/>
    <property type="match status" value="1"/>
</dbReference>
<dbReference type="InterPro" id="IPR018490">
    <property type="entry name" value="cNMP-bd_dom_sf"/>
</dbReference>
<feature type="region of interest" description="Disordered" evidence="1">
    <location>
        <begin position="319"/>
        <end position="340"/>
    </location>
</feature>
<dbReference type="EMBL" id="JAFCMP010000047">
    <property type="protein sequence ID" value="KAG5189588.1"/>
    <property type="molecule type" value="Genomic_DNA"/>
</dbReference>